<dbReference type="InterPro" id="IPR007461">
    <property type="entry name" value="Ysc84_actin-binding"/>
</dbReference>
<dbReference type="Proteomes" id="UP000738325">
    <property type="component" value="Unassembled WGS sequence"/>
</dbReference>
<evidence type="ECO:0000313" key="3">
    <source>
        <dbReference type="Proteomes" id="UP000738325"/>
    </source>
</evidence>
<protein>
    <recommendedName>
        <fullName evidence="1">Ysc84 actin-binding domain-containing protein</fullName>
    </recommendedName>
</protein>
<feature type="non-terminal residue" evidence="2">
    <location>
        <position position="135"/>
    </location>
</feature>
<name>A0A9P6RMZ8_9FUNG</name>
<dbReference type="OrthoDB" id="443981at2759"/>
<dbReference type="InterPro" id="IPR051702">
    <property type="entry name" value="SH3_domain_YSC84-like"/>
</dbReference>
<feature type="domain" description="Ysc84 actin-binding" evidence="1">
    <location>
        <begin position="94"/>
        <end position="135"/>
    </location>
</feature>
<organism evidence="2 3">
    <name type="scientific">Dissophora globulifera</name>
    <dbReference type="NCBI Taxonomy" id="979702"/>
    <lineage>
        <taxon>Eukaryota</taxon>
        <taxon>Fungi</taxon>
        <taxon>Fungi incertae sedis</taxon>
        <taxon>Mucoromycota</taxon>
        <taxon>Mortierellomycotina</taxon>
        <taxon>Mortierellomycetes</taxon>
        <taxon>Mortierellales</taxon>
        <taxon>Mortierellaceae</taxon>
        <taxon>Dissophora</taxon>
    </lineage>
</organism>
<dbReference type="EMBL" id="JAAAIP010000165">
    <property type="protein sequence ID" value="KAG0324063.1"/>
    <property type="molecule type" value="Genomic_DNA"/>
</dbReference>
<dbReference type="AlphaFoldDB" id="A0A9P6RMZ8"/>
<dbReference type="GO" id="GO:0030479">
    <property type="term" value="C:actin cortical patch"/>
    <property type="evidence" value="ECO:0007669"/>
    <property type="project" value="TreeGrafter"/>
</dbReference>
<dbReference type="GO" id="GO:0051666">
    <property type="term" value="P:actin cortical patch localization"/>
    <property type="evidence" value="ECO:0007669"/>
    <property type="project" value="TreeGrafter"/>
</dbReference>
<keyword evidence="3" id="KW-1185">Reference proteome</keyword>
<sequence length="135" mass="13621">MSSLKNIKLNSPLPKDLAGECKKASKILNAFIDPIAAQGLDNVIPADILSNAKGLAIFTVIKAGFLFSGRAGSGLVVARLDDGSWSAPSAIGTGGMGFGGQVGAEITDFVIVLNNRAAVKSFSSGGNVTLGGNLS</sequence>
<evidence type="ECO:0000313" key="2">
    <source>
        <dbReference type="EMBL" id="KAG0324063.1"/>
    </source>
</evidence>
<dbReference type="GO" id="GO:0035091">
    <property type="term" value="F:phosphatidylinositol binding"/>
    <property type="evidence" value="ECO:0007669"/>
    <property type="project" value="TreeGrafter"/>
</dbReference>
<dbReference type="GO" id="GO:0051015">
    <property type="term" value="F:actin filament binding"/>
    <property type="evidence" value="ECO:0007669"/>
    <property type="project" value="TreeGrafter"/>
</dbReference>
<dbReference type="GO" id="GO:0051017">
    <property type="term" value="P:actin filament bundle assembly"/>
    <property type="evidence" value="ECO:0007669"/>
    <property type="project" value="TreeGrafter"/>
</dbReference>
<proteinExistence type="predicted"/>
<evidence type="ECO:0000259" key="1">
    <source>
        <dbReference type="Pfam" id="PF04366"/>
    </source>
</evidence>
<comment type="caution">
    <text evidence="2">The sequence shown here is derived from an EMBL/GenBank/DDBJ whole genome shotgun (WGS) entry which is preliminary data.</text>
</comment>
<dbReference type="PANTHER" id="PTHR15629:SF2">
    <property type="entry name" value="SH3 DOMAIN-CONTAINING YSC84-LIKE PROTEIN 1"/>
    <property type="match status" value="1"/>
</dbReference>
<dbReference type="Pfam" id="PF04366">
    <property type="entry name" value="Ysc84"/>
    <property type="match status" value="1"/>
</dbReference>
<reference evidence="2" key="1">
    <citation type="journal article" date="2020" name="Fungal Divers.">
        <title>Resolving the Mortierellaceae phylogeny through synthesis of multi-gene phylogenetics and phylogenomics.</title>
        <authorList>
            <person name="Vandepol N."/>
            <person name="Liber J."/>
            <person name="Desiro A."/>
            <person name="Na H."/>
            <person name="Kennedy M."/>
            <person name="Barry K."/>
            <person name="Grigoriev I.V."/>
            <person name="Miller A.N."/>
            <person name="O'Donnell K."/>
            <person name="Stajich J.E."/>
            <person name="Bonito G."/>
        </authorList>
    </citation>
    <scope>NUCLEOTIDE SEQUENCE</scope>
    <source>
        <strain evidence="2">REB-010B</strain>
    </source>
</reference>
<gene>
    <name evidence="2" type="ORF">BGZ99_002254</name>
</gene>
<dbReference type="PANTHER" id="PTHR15629">
    <property type="entry name" value="SH3YL1 PROTEIN"/>
    <property type="match status" value="1"/>
</dbReference>
<accession>A0A9P6RMZ8</accession>